<gene>
    <name evidence="3" type="ORF">RFH988_LOCUS27547</name>
</gene>
<sequence>MNQYHEPHFRSSPHQKEESEPKDSACQTLQSYPITSTDNKQTDDNASITNFSSDLRTQRNQERIDMDSIVINIYCRSNNDEAYIGVDNDLETRNINFMWFITLIDHILELYRVSNNKEDSRKDFFKVLKKHYEKNDIQLKMINNFEHEYEPKKAIPWYTHNCGVYQILNKCLRNNNFDDIFAIRSFIYDLCDELKEEHKKFFEFELNRMAASTSTVSRFSRKVALLIGNQNYCHIEDRLHHTINDVNDISAVLRNMNFHVEKKHNLNNSEMICAFSNFSGKIIDGDLIVFYFSGHGCEINGRNYLLPIDDDLIETEEDLENYAINIEHILHHLSQNYSSSIIILILDSCRLPYPYKKIKRNAKCKSTNLHNMELPDGMYIVFACSPYQIASDGLLTERNGLFAKHLLKHLTKPNKDITQLFRTVTNGVCIESKQKQKPTRIDGLKDLEPVYLNEKSINVDNGKKKTKSRERSLLQ</sequence>
<dbReference type="EMBL" id="CAJNOO010002340">
    <property type="protein sequence ID" value="CAF1258480.1"/>
    <property type="molecule type" value="Genomic_DNA"/>
</dbReference>
<proteinExistence type="predicted"/>
<protein>
    <recommendedName>
        <fullName evidence="2">Caspase family p20 domain-containing protein</fullName>
    </recommendedName>
</protein>
<dbReference type="InterPro" id="IPR029030">
    <property type="entry name" value="Caspase-like_dom_sf"/>
</dbReference>
<dbReference type="Proteomes" id="UP000663882">
    <property type="component" value="Unassembled WGS sequence"/>
</dbReference>
<dbReference type="Pfam" id="PF00656">
    <property type="entry name" value="Peptidase_C14"/>
    <property type="match status" value="1"/>
</dbReference>
<feature type="compositionally biased region" description="Basic and acidic residues" evidence="1">
    <location>
        <begin position="1"/>
        <end position="23"/>
    </location>
</feature>
<dbReference type="OrthoDB" id="412369at2759"/>
<comment type="caution">
    <text evidence="3">The sequence shown here is derived from an EMBL/GenBank/DDBJ whole genome shotgun (WGS) entry which is preliminary data.</text>
</comment>
<dbReference type="InterPro" id="IPR001309">
    <property type="entry name" value="Pept_C14_p20"/>
</dbReference>
<dbReference type="InterPro" id="IPR052039">
    <property type="entry name" value="Caspase-related_regulators"/>
</dbReference>
<dbReference type="SUPFAM" id="SSF52129">
    <property type="entry name" value="Caspase-like"/>
    <property type="match status" value="1"/>
</dbReference>
<dbReference type="GO" id="GO:0004197">
    <property type="term" value="F:cysteine-type endopeptidase activity"/>
    <property type="evidence" value="ECO:0007669"/>
    <property type="project" value="InterPro"/>
</dbReference>
<reference evidence="3" key="1">
    <citation type="submission" date="2021-02" db="EMBL/GenBank/DDBJ databases">
        <authorList>
            <person name="Nowell W R."/>
        </authorList>
    </citation>
    <scope>NUCLEOTIDE SEQUENCE</scope>
</reference>
<evidence type="ECO:0000259" key="2">
    <source>
        <dbReference type="PROSITE" id="PS50208"/>
    </source>
</evidence>
<evidence type="ECO:0000256" key="1">
    <source>
        <dbReference type="SAM" id="MobiDB-lite"/>
    </source>
</evidence>
<feature type="region of interest" description="Disordered" evidence="1">
    <location>
        <begin position="1"/>
        <end position="54"/>
    </location>
</feature>
<feature type="domain" description="Caspase family p20" evidence="2">
    <location>
        <begin position="220"/>
        <end position="298"/>
    </location>
</feature>
<evidence type="ECO:0000313" key="3">
    <source>
        <dbReference type="EMBL" id="CAF1258480.1"/>
    </source>
</evidence>
<dbReference type="PROSITE" id="PS50208">
    <property type="entry name" value="CASPASE_P20"/>
    <property type="match status" value="1"/>
</dbReference>
<dbReference type="PANTHER" id="PTHR22576:SF37">
    <property type="entry name" value="MUCOSA-ASSOCIATED LYMPHOID TISSUE LYMPHOMA TRANSLOCATION PROTEIN 1"/>
    <property type="match status" value="1"/>
</dbReference>
<dbReference type="Gene3D" id="3.40.50.1460">
    <property type="match status" value="1"/>
</dbReference>
<organism evidence="3 4">
    <name type="scientific">Rotaria sordida</name>
    <dbReference type="NCBI Taxonomy" id="392033"/>
    <lineage>
        <taxon>Eukaryota</taxon>
        <taxon>Metazoa</taxon>
        <taxon>Spiralia</taxon>
        <taxon>Gnathifera</taxon>
        <taxon>Rotifera</taxon>
        <taxon>Eurotatoria</taxon>
        <taxon>Bdelloidea</taxon>
        <taxon>Philodinida</taxon>
        <taxon>Philodinidae</taxon>
        <taxon>Rotaria</taxon>
    </lineage>
</organism>
<dbReference type="AlphaFoldDB" id="A0A815ALV9"/>
<feature type="compositionally biased region" description="Polar residues" evidence="1">
    <location>
        <begin position="25"/>
        <end position="54"/>
    </location>
</feature>
<evidence type="ECO:0000313" key="4">
    <source>
        <dbReference type="Proteomes" id="UP000663882"/>
    </source>
</evidence>
<dbReference type="PANTHER" id="PTHR22576">
    <property type="entry name" value="MUCOSA ASSOCIATED LYMPHOID TISSUE LYMPHOMA TRANSLOCATION PROTEIN 1/PARACASPASE"/>
    <property type="match status" value="1"/>
</dbReference>
<name>A0A815ALV9_9BILA</name>
<accession>A0A815ALV9</accession>
<dbReference type="GO" id="GO:0006508">
    <property type="term" value="P:proteolysis"/>
    <property type="evidence" value="ECO:0007669"/>
    <property type="project" value="InterPro"/>
</dbReference>
<dbReference type="InterPro" id="IPR011600">
    <property type="entry name" value="Pept_C14_caspase"/>
</dbReference>